<gene>
    <name evidence="3" type="ORF">BN1204_021840</name>
    <name evidence="2" type="ORF">NCLIV_021840</name>
</gene>
<evidence type="ECO:0000256" key="1">
    <source>
        <dbReference type="SAM" id="MobiDB-lite"/>
    </source>
</evidence>
<dbReference type="Proteomes" id="UP000007494">
    <property type="component" value="Chromosome VIIa"/>
</dbReference>
<evidence type="ECO:0000313" key="3">
    <source>
        <dbReference type="EMBL" id="CEL66366.1"/>
    </source>
</evidence>
<accession>F0VFA1</accession>
<feature type="compositionally biased region" description="Polar residues" evidence="1">
    <location>
        <begin position="385"/>
        <end position="407"/>
    </location>
</feature>
<evidence type="ECO:0000313" key="2">
    <source>
        <dbReference type="EMBL" id="CBZ52395.1"/>
    </source>
</evidence>
<dbReference type="EMBL" id="LN714481">
    <property type="protein sequence ID" value="CEL66366.1"/>
    <property type="molecule type" value="Genomic_DNA"/>
</dbReference>
<feature type="region of interest" description="Disordered" evidence="1">
    <location>
        <begin position="215"/>
        <end position="239"/>
    </location>
</feature>
<reference evidence="2" key="2">
    <citation type="submission" date="2011-03" db="EMBL/GenBank/DDBJ databases">
        <title>Comparative genomics and transcriptomics of Neospora caninum and Toxoplasma gondii.</title>
        <authorList>
            <person name="Reid A.J."/>
            <person name="Sohal A."/>
            <person name="Harris D."/>
            <person name="Quail M."/>
            <person name="Sanders M."/>
            <person name="Berriman M."/>
            <person name="Wastling J.M."/>
            <person name="Pain A."/>
        </authorList>
    </citation>
    <scope>NUCLEOTIDE SEQUENCE</scope>
    <source>
        <strain evidence="2">Liverpool</strain>
    </source>
</reference>
<protein>
    <submittedName>
        <fullName evidence="2">Uncharacterized protein</fullName>
    </submittedName>
</protein>
<sequence>MPKHGSIEEELRHSLSQLPIDILLPLVAEFKPETAPGVQALASKGLDESLVISILCEQNTPSSEQLIHPPGLLACEEERRTPLDRRPSLETEQCGVQSRGVEEGSEACTAASHMPCYHPPTQIRERNHESVVPQTSSVSAQRQRNCGETRSPVESLPLSSEAPASGMHFSMTAATIRSPPRDTEKQKISNITGDHPPATPLSLIADRQKGLTTSITGFAPKSLGDGSTQEDPVGSELQKRRTIQASPYRISRGCQTQLNAQQLNKVMLLVKCCVKNRQHIKSGFRNQAPITRELHGKGRPKGKDLATKAKACGTARANRSTKPELRVDGVHTTDAKMYAASTRHYEDNVARVKVPVDKRPWATNGPRQNISCEVYKSKSVKQSTGGLATAQSKSEVNNQTRHNTTGTEAMAPSCTSIHYRGKRKNYSATTPPVKRARTTEPFNTGRKQALQQVWLPF</sequence>
<name>F0VFA1_NEOCL</name>
<feature type="region of interest" description="Disordered" evidence="1">
    <location>
        <begin position="127"/>
        <end position="201"/>
    </location>
</feature>
<dbReference type="eggNOG" id="ENOG502R02V">
    <property type="taxonomic scope" value="Eukaryota"/>
</dbReference>
<keyword evidence="4" id="KW-1185">Reference proteome</keyword>
<reference evidence="3" key="4">
    <citation type="journal article" date="2015" name="PLoS ONE">
        <title>Comprehensive Evaluation of Toxoplasma gondii VEG and Neospora caninum LIV Genomes with Tachyzoite Stage Transcriptome and Proteome Defines Novel Transcript Features.</title>
        <authorList>
            <person name="Ramaprasad A."/>
            <person name="Mourier T."/>
            <person name="Naeem R."/>
            <person name="Malas T.B."/>
            <person name="Moussa E."/>
            <person name="Panigrahi A."/>
            <person name="Vermont S.J."/>
            <person name="Otto T.D."/>
            <person name="Wastling J."/>
            <person name="Pain A."/>
        </authorList>
    </citation>
    <scope>NUCLEOTIDE SEQUENCE</scope>
    <source>
        <strain evidence="3">Liverpool</strain>
    </source>
</reference>
<reference evidence="2" key="1">
    <citation type="submission" date="2011-02" db="EMBL/GenBank/DDBJ databases">
        <authorList>
            <person name="Aslett M."/>
        </authorList>
    </citation>
    <scope>NUCLEOTIDE SEQUENCE</scope>
    <source>
        <strain evidence="2">Liverpool</strain>
    </source>
</reference>
<feature type="region of interest" description="Disordered" evidence="1">
    <location>
        <begin position="385"/>
        <end position="409"/>
    </location>
</feature>
<dbReference type="RefSeq" id="XP_003882427.1">
    <property type="nucleotide sequence ID" value="XM_003882378.1"/>
</dbReference>
<dbReference type="InParanoid" id="F0VFA1"/>
<dbReference type="OMA" id="ATPCRIS"/>
<dbReference type="OrthoDB" id="330537at2759"/>
<dbReference type="EMBL" id="FR823388">
    <property type="protein sequence ID" value="CBZ52395.1"/>
    <property type="molecule type" value="Genomic_DNA"/>
</dbReference>
<evidence type="ECO:0000313" key="4">
    <source>
        <dbReference type="Proteomes" id="UP000007494"/>
    </source>
</evidence>
<dbReference type="VEuPathDB" id="ToxoDB:NCLIV_021840"/>
<organism evidence="2 4">
    <name type="scientific">Neospora caninum (strain Liverpool)</name>
    <dbReference type="NCBI Taxonomy" id="572307"/>
    <lineage>
        <taxon>Eukaryota</taxon>
        <taxon>Sar</taxon>
        <taxon>Alveolata</taxon>
        <taxon>Apicomplexa</taxon>
        <taxon>Conoidasida</taxon>
        <taxon>Coccidia</taxon>
        <taxon>Eucoccidiorida</taxon>
        <taxon>Eimeriorina</taxon>
        <taxon>Sarcocystidae</taxon>
        <taxon>Neospora</taxon>
    </lineage>
</organism>
<dbReference type="AlphaFoldDB" id="F0VFA1"/>
<feature type="compositionally biased region" description="Polar residues" evidence="1">
    <location>
        <begin position="132"/>
        <end position="148"/>
    </location>
</feature>
<dbReference type="GeneID" id="13444396"/>
<reference evidence="4" key="3">
    <citation type="journal article" date="2012" name="PLoS Pathog.">
        <title>Comparative genomics of the apicomplexan parasites Toxoplasma gondii and Neospora caninum: Coccidia differing in host range and transmission strategy.</title>
        <authorList>
            <person name="Reid A.J."/>
            <person name="Vermont S.J."/>
            <person name="Cotton J.A."/>
            <person name="Harris D."/>
            <person name="Hill-Cawthorne G.A."/>
            <person name="Konen-Waisman S."/>
            <person name="Latham S.M."/>
            <person name="Mourier T."/>
            <person name="Norton R."/>
            <person name="Quail M.A."/>
            <person name="Sanders M."/>
            <person name="Shanmugam D."/>
            <person name="Sohal A."/>
            <person name="Wasmuth J.D."/>
            <person name="Brunk B."/>
            <person name="Grigg M.E."/>
            <person name="Howard J.C."/>
            <person name="Parkinson J."/>
            <person name="Roos D.S."/>
            <person name="Trees A.J."/>
            <person name="Berriman M."/>
            <person name="Pain A."/>
            <person name="Wastling J.M."/>
        </authorList>
    </citation>
    <scope>NUCLEOTIDE SEQUENCE [LARGE SCALE GENOMIC DNA]</scope>
    <source>
        <strain evidence="4">Liverpool</strain>
    </source>
</reference>
<proteinExistence type="predicted"/>